<dbReference type="SMART" id="SM00355">
    <property type="entry name" value="ZnF_C2H2"/>
    <property type="match status" value="2"/>
</dbReference>
<evidence type="ECO:0000256" key="6">
    <source>
        <dbReference type="ARBA" id="ARBA00023242"/>
    </source>
</evidence>
<organism evidence="9 10">
    <name type="scientific">Trichogramma kaykai</name>
    <dbReference type="NCBI Taxonomy" id="54128"/>
    <lineage>
        <taxon>Eukaryota</taxon>
        <taxon>Metazoa</taxon>
        <taxon>Ecdysozoa</taxon>
        <taxon>Arthropoda</taxon>
        <taxon>Hexapoda</taxon>
        <taxon>Insecta</taxon>
        <taxon>Pterygota</taxon>
        <taxon>Neoptera</taxon>
        <taxon>Endopterygota</taxon>
        <taxon>Hymenoptera</taxon>
        <taxon>Apocrita</taxon>
        <taxon>Proctotrupomorpha</taxon>
        <taxon>Chalcidoidea</taxon>
        <taxon>Trichogrammatidae</taxon>
        <taxon>Trichogramma</taxon>
    </lineage>
</organism>
<accession>A0ABD2WR08</accession>
<name>A0ABD2WR08_9HYME</name>
<comment type="caution">
    <text evidence="9">The sequence shown here is derived from an EMBL/GenBank/DDBJ whole genome shotgun (WGS) entry which is preliminary data.</text>
</comment>
<keyword evidence="2" id="KW-0479">Metal-binding</keyword>
<dbReference type="PANTHER" id="PTHR24406">
    <property type="entry name" value="TRANSCRIPTIONAL REPRESSOR CTCFL-RELATED"/>
    <property type="match status" value="1"/>
</dbReference>
<keyword evidence="6" id="KW-0539">Nucleus</keyword>
<dbReference type="EMBL" id="JBJJXI010000082">
    <property type="protein sequence ID" value="KAL3395364.1"/>
    <property type="molecule type" value="Genomic_DNA"/>
</dbReference>
<proteinExistence type="predicted"/>
<dbReference type="PROSITE" id="PS00028">
    <property type="entry name" value="ZINC_FINGER_C2H2_1"/>
    <property type="match status" value="2"/>
</dbReference>
<evidence type="ECO:0000256" key="7">
    <source>
        <dbReference type="PROSITE-ProRule" id="PRU00042"/>
    </source>
</evidence>
<keyword evidence="5" id="KW-0862">Zinc</keyword>
<dbReference type="InterPro" id="IPR013087">
    <property type="entry name" value="Znf_C2H2_type"/>
</dbReference>
<protein>
    <recommendedName>
        <fullName evidence="8">C2H2-type domain-containing protein</fullName>
    </recommendedName>
</protein>
<evidence type="ECO:0000256" key="3">
    <source>
        <dbReference type="ARBA" id="ARBA00022737"/>
    </source>
</evidence>
<evidence type="ECO:0000256" key="1">
    <source>
        <dbReference type="ARBA" id="ARBA00004123"/>
    </source>
</evidence>
<reference evidence="9 10" key="1">
    <citation type="journal article" date="2024" name="bioRxiv">
        <title>A reference genome for Trichogramma kaykai: A tiny desert-dwelling parasitoid wasp with competing sex-ratio distorters.</title>
        <authorList>
            <person name="Culotta J."/>
            <person name="Lindsey A.R."/>
        </authorList>
    </citation>
    <scope>NUCLEOTIDE SEQUENCE [LARGE SCALE GENOMIC DNA]</scope>
    <source>
        <strain evidence="9 10">KSX58</strain>
    </source>
</reference>
<evidence type="ECO:0000313" key="9">
    <source>
        <dbReference type="EMBL" id="KAL3395364.1"/>
    </source>
</evidence>
<dbReference type="InterPro" id="IPR050888">
    <property type="entry name" value="ZnF_C2H2-type_TF"/>
</dbReference>
<keyword evidence="10" id="KW-1185">Reference proteome</keyword>
<dbReference type="SUPFAM" id="SSF57667">
    <property type="entry name" value="beta-beta-alpha zinc fingers"/>
    <property type="match status" value="1"/>
</dbReference>
<dbReference type="GO" id="GO:0005634">
    <property type="term" value="C:nucleus"/>
    <property type="evidence" value="ECO:0007669"/>
    <property type="project" value="UniProtKB-SubCell"/>
</dbReference>
<evidence type="ECO:0000256" key="5">
    <source>
        <dbReference type="ARBA" id="ARBA00022833"/>
    </source>
</evidence>
<evidence type="ECO:0000256" key="4">
    <source>
        <dbReference type="ARBA" id="ARBA00022771"/>
    </source>
</evidence>
<evidence type="ECO:0000259" key="8">
    <source>
        <dbReference type="PROSITE" id="PS50157"/>
    </source>
</evidence>
<comment type="subcellular location">
    <subcellularLocation>
        <location evidence="1">Nucleus</location>
    </subcellularLocation>
</comment>
<feature type="domain" description="C2H2-type" evidence="8">
    <location>
        <begin position="704"/>
        <end position="730"/>
    </location>
</feature>
<dbReference type="InterPro" id="IPR036236">
    <property type="entry name" value="Znf_C2H2_sf"/>
</dbReference>
<dbReference type="AlphaFoldDB" id="A0ABD2WR08"/>
<evidence type="ECO:0000313" key="10">
    <source>
        <dbReference type="Proteomes" id="UP001627154"/>
    </source>
</evidence>
<evidence type="ECO:0000256" key="2">
    <source>
        <dbReference type="ARBA" id="ARBA00022723"/>
    </source>
</evidence>
<keyword evidence="4 7" id="KW-0863">Zinc-finger</keyword>
<dbReference type="Gene3D" id="3.30.160.60">
    <property type="entry name" value="Classic Zinc Finger"/>
    <property type="match status" value="1"/>
</dbReference>
<keyword evidence="3" id="KW-0677">Repeat</keyword>
<dbReference type="Proteomes" id="UP001627154">
    <property type="component" value="Unassembled WGS sequence"/>
</dbReference>
<dbReference type="GO" id="GO:0008270">
    <property type="term" value="F:zinc ion binding"/>
    <property type="evidence" value="ECO:0007669"/>
    <property type="project" value="UniProtKB-KW"/>
</dbReference>
<feature type="domain" description="C2H2-type" evidence="8">
    <location>
        <begin position="647"/>
        <end position="675"/>
    </location>
</feature>
<sequence length="730" mass="84546">MNNNCMYYKCRSLLACDGGGTVFDTSTKFKQVVKNIGNDGESYPNISSQPDRIIYVINQDNHCEKYEKLSVDSTTHLDDDEFNDYEMTSNISCDEDGSTYTPVKETIKFIDIEKKNEQSKCYNIFAEDEYKGNNSVKSVLNTVMSTDQNSSYLKVEHLQNYSGIRDNIYIQDINHNNIQKNNFVESSKNHLVVNTSELQYLPNNKSKNNNMNSQEIFNYDVILKSNSEKTNKSHLRKRKQVYSVKEDSFVELYEGSPYEPSDDHKRKKKLNEIYSFQYQKNPFANVKMSSILKGNRNSFKNINNEVKKNEPVISILESPIFSRNVDPTNKPVMCQKNDNFSLLKKSPASVKSNSIKELNIGFNDVNYFEYIEPREKIVESNMDKLLSPTVESDDTVINHFVMNKQQAMKSRDINSITNSIIPQSKEAAEEEFLKKSLQAQKQGFDTINIFNTSNDDLIDEIIFDLSFAYKNIQLDIDYDKITIPQLNMSNTFTTNTCTLLDSLNEFNRFGGFISDYIESNSMQTNHSNKPSVTSYQQFQNKSLEELSMNIKKELVDGRNDRNSNNSTFNFSDKSNLLGVDFQTRCQTSENHSQDMNPMLFSDPLKIKIKRVNEIDNQYLINGINRKSSIQKKNPKSAPKLLKILDKYECNDCLQTFRTKRLLKTHISDFHKGPYDVECEICHMKFKKSSAHKNHKPWCKKAVEYKCKLCPKIYRYQASLNKHLKTHVKIN</sequence>
<dbReference type="PROSITE" id="PS50157">
    <property type="entry name" value="ZINC_FINGER_C2H2_2"/>
    <property type="match status" value="2"/>
</dbReference>
<gene>
    <name evidence="9" type="ORF">TKK_010475</name>
</gene>
<dbReference type="Pfam" id="PF00096">
    <property type="entry name" value="zf-C2H2"/>
    <property type="match status" value="2"/>
</dbReference>